<dbReference type="EMBL" id="JAAOAV010000042">
    <property type="protein sequence ID" value="KAF5608488.1"/>
    <property type="molecule type" value="Genomic_DNA"/>
</dbReference>
<dbReference type="InterPro" id="IPR036864">
    <property type="entry name" value="Zn2-C6_fun-type_DNA-bd_sf"/>
</dbReference>
<evidence type="ECO:0000256" key="5">
    <source>
        <dbReference type="SAM" id="MobiDB-lite"/>
    </source>
</evidence>
<evidence type="ECO:0000256" key="1">
    <source>
        <dbReference type="ARBA" id="ARBA00022723"/>
    </source>
</evidence>
<accession>A0A8H5Q5E5</accession>
<feature type="region of interest" description="Disordered" evidence="5">
    <location>
        <begin position="171"/>
        <end position="231"/>
    </location>
</feature>
<evidence type="ECO:0000256" key="3">
    <source>
        <dbReference type="ARBA" id="ARBA00023163"/>
    </source>
</evidence>
<dbReference type="PROSITE" id="PS00463">
    <property type="entry name" value="ZN2_CY6_FUNGAL_1"/>
    <property type="match status" value="1"/>
</dbReference>
<dbReference type="CDD" id="cd12148">
    <property type="entry name" value="fungal_TF_MHR"/>
    <property type="match status" value="1"/>
</dbReference>
<comment type="caution">
    <text evidence="8">The sequence shown here is derived from an EMBL/GenBank/DDBJ whole genome shotgun (WGS) entry which is preliminary data.</text>
</comment>
<dbReference type="PANTHER" id="PTHR47840">
    <property type="entry name" value="ZN(II)2CYS6 TRANSCRIPTION FACTOR (EUROFUNG)-RELATED"/>
    <property type="match status" value="1"/>
</dbReference>
<evidence type="ECO:0000256" key="2">
    <source>
        <dbReference type="ARBA" id="ARBA00023015"/>
    </source>
</evidence>
<dbReference type="InterPro" id="IPR007219">
    <property type="entry name" value="XnlR_reg_dom"/>
</dbReference>
<feature type="compositionally biased region" description="Polar residues" evidence="5">
    <location>
        <begin position="201"/>
        <end position="215"/>
    </location>
</feature>
<evidence type="ECO:0000259" key="7">
    <source>
        <dbReference type="PROSITE" id="PS00463"/>
    </source>
</evidence>
<dbReference type="RefSeq" id="XP_036539882.1">
    <property type="nucleotide sequence ID" value="XM_036682725.1"/>
</dbReference>
<proteinExistence type="predicted"/>
<dbReference type="GO" id="GO:0008270">
    <property type="term" value="F:zinc ion binding"/>
    <property type="evidence" value="ECO:0007669"/>
    <property type="project" value="InterPro"/>
</dbReference>
<evidence type="ECO:0000313" key="8">
    <source>
        <dbReference type="EMBL" id="KAF5608488.1"/>
    </source>
</evidence>
<feature type="transmembrane region" description="Helical" evidence="6">
    <location>
        <begin position="41"/>
        <end position="62"/>
    </location>
</feature>
<reference evidence="8 9" key="1">
    <citation type="submission" date="2020-05" db="EMBL/GenBank/DDBJ databases">
        <title>Identification and distribution of gene clusters putatively required for synthesis of sphingolipid metabolism inhibitors in phylogenetically diverse species of the filamentous fungus Fusarium.</title>
        <authorList>
            <person name="Kim H.-S."/>
            <person name="Busman M."/>
            <person name="Brown D.W."/>
            <person name="Divon H."/>
            <person name="Uhlig S."/>
            <person name="Proctor R.H."/>
        </authorList>
    </citation>
    <scope>NUCLEOTIDE SEQUENCE [LARGE SCALE GENOMIC DNA]</scope>
    <source>
        <strain evidence="8 9">NRRL 66333</strain>
    </source>
</reference>
<gene>
    <name evidence="8" type="ORF">FSUBG_4706</name>
</gene>
<sequence>MVNGLVFIPGAYLRLTVSTHDKSTSKAPGNRRTNARQNPSTVTFCLSLLTLSYFAILLILSYNSIMGEHISLDEQDPLPDSASADNSAPVPKRRKLRKGTVSCWECKRRKAKCIFSDDLGICDSCKRRGTDCVSQESEKPPEVGSNKHIVDRLGEVEALVQHLLKNAQSDRPLRNGLVSPSSSVSRRRSEDGYRRSKSPAVVNTNAASTDDTSLSIHPIELTPPSEISPPSHIPDDLGRYDAVYQALISAWPSVEDMEIIMSVPVESSQIIRAMTCAPPKERGSRLPSPSSLLRLPSRGAHPVLVARKMLVLATFLQGTLISSEKHLEKLSTSYENIMAQIVKVAHDHVTCNDDLVSSLEGIECIMLEALYENYAGNLRRSWLAARRAVMIAQVLGLNKGIIPSSVRGATVEPDDLWFRVINLDRYLCLMLGLPQSAPDEPVNNLDPLDSYSANRKMQHLCSIACARLLSRRASGVFDQSLTREIDKLLRDACTSMPAQWWIMPNLSSHYDLADKIRETLRFNDHFMQYHLLLQLHMPYLLKVDGGEEWKYNKLTAVTASREILTRFVSIRSIPQSRYHCRGTDLIAFMSCTALTIAHILCDERHKRIEEQGFHFLTQQRLSDRGLIEQILKIAQDGVRRTSDDISKRLMTLLHYLLAIEDNVTAGVRYSVSFAEESVKDGNLGHHVEASNDGTALDIYLPNLPVIEIMRRDPYGTEKPAITLEVPWGNIALDRSGLGNASGDGHLADPIPSSSTDEGEGVGAEVDGPSSLQDIPVADSWTLEGLDMSFLDNWVEGPVFV</sequence>
<dbReference type="GO" id="GO:0003677">
    <property type="term" value="F:DNA binding"/>
    <property type="evidence" value="ECO:0007669"/>
    <property type="project" value="InterPro"/>
</dbReference>
<dbReference type="InterPro" id="IPR001138">
    <property type="entry name" value="Zn2Cys6_DnaBD"/>
</dbReference>
<evidence type="ECO:0000313" key="9">
    <source>
        <dbReference type="Proteomes" id="UP000547976"/>
    </source>
</evidence>
<keyword evidence="9" id="KW-1185">Reference proteome</keyword>
<keyword evidence="2" id="KW-0805">Transcription regulation</keyword>
<dbReference type="GeneID" id="59317443"/>
<dbReference type="SMART" id="SM00066">
    <property type="entry name" value="GAL4"/>
    <property type="match status" value="1"/>
</dbReference>
<name>A0A8H5Q5E5_GIBSU</name>
<dbReference type="Pfam" id="PF00172">
    <property type="entry name" value="Zn_clus"/>
    <property type="match status" value="1"/>
</dbReference>
<dbReference type="SUPFAM" id="SSF57701">
    <property type="entry name" value="Zn2/Cys6 DNA-binding domain"/>
    <property type="match status" value="1"/>
</dbReference>
<dbReference type="PANTHER" id="PTHR47840:SF1">
    <property type="entry name" value="ZN(II)2CYS6 TRANSCRIPTION FACTOR (EUROFUNG)"/>
    <property type="match status" value="1"/>
</dbReference>
<dbReference type="Gene3D" id="4.10.240.10">
    <property type="entry name" value="Zn(2)-C6 fungal-type DNA-binding domain"/>
    <property type="match status" value="1"/>
</dbReference>
<feature type="region of interest" description="Disordered" evidence="5">
    <location>
        <begin position="741"/>
        <end position="772"/>
    </location>
</feature>
<feature type="domain" description="Zn(2)-C6 fungal-type" evidence="7">
    <location>
        <begin position="102"/>
        <end position="132"/>
    </location>
</feature>
<keyword evidence="3" id="KW-0804">Transcription</keyword>
<keyword evidence="4" id="KW-0539">Nucleus</keyword>
<dbReference type="Proteomes" id="UP000547976">
    <property type="component" value="Unassembled WGS sequence"/>
</dbReference>
<evidence type="ECO:0000256" key="6">
    <source>
        <dbReference type="SAM" id="Phobius"/>
    </source>
</evidence>
<keyword evidence="6" id="KW-0472">Membrane</keyword>
<dbReference type="OrthoDB" id="5392779at2759"/>
<keyword evidence="1" id="KW-0479">Metal-binding</keyword>
<dbReference type="GO" id="GO:0000981">
    <property type="term" value="F:DNA-binding transcription factor activity, RNA polymerase II-specific"/>
    <property type="evidence" value="ECO:0007669"/>
    <property type="project" value="InterPro"/>
</dbReference>
<protein>
    <submittedName>
        <fullName evidence="8">Transcription factor</fullName>
    </submittedName>
</protein>
<dbReference type="SMART" id="SM00906">
    <property type="entry name" value="Fungal_trans"/>
    <property type="match status" value="1"/>
</dbReference>
<keyword evidence="6" id="KW-1133">Transmembrane helix</keyword>
<evidence type="ECO:0000256" key="4">
    <source>
        <dbReference type="ARBA" id="ARBA00023242"/>
    </source>
</evidence>
<keyword evidence="6" id="KW-0812">Transmembrane</keyword>
<dbReference type="AlphaFoldDB" id="A0A8H5Q5E5"/>
<organism evidence="8 9">
    <name type="scientific">Gibberella subglutinans</name>
    <name type="common">Fusarium subglutinans</name>
    <dbReference type="NCBI Taxonomy" id="42677"/>
    <lineage>
        <taxon>Eukaryota</taxon>
        <taxon>Fungi</taxon>
        <taxon>Dikarya</taxon>
        <taxon>Ascomycota</taxon>
        <taxon>Pezizomycotina</taxon>
        <taxon>Sordariomycetes</taxon>
        <taxon>Hypocreomycetidae</taxon>
        <taxon>Hypocreales</taxon>
        <taxon>Nectriaceae</taxon>
        <taxon>Fusarium</taxon>
        <taxon>Fusarium fujikuroi species complex</taxon>
    </lineage>
</organism>
<dbReference type="GO" id="GO:0006351">
    <property type="term" value="P:DNA-templated transcription"/>
    <property type="evidence" value="ECO:0007669"/>
    <property type="project" value="InterPro"/>
</dbReference>